<evidence type="ECO:0000256" key="3">
    <source>
        <dbReference type="ARBA" id="ARBA00012758"/>
    </source>
</evidence>
<reference evidence="12 13" key="1">
    <citation type="submission" date="2017-07" db="EMBL/GenBank/DDBJ databases">
        <title>Isolation and whole genome analysis of endospore-forming bacteria from heroin.</title>
        <authorList>
            <person name="Kalinowski J."/>
            <person name="Ahrens B."/>
            <person name="Al-Dilaimi A."/>
            <person name="Winkler A."/>
            <person name="Wibberg D."/>
            <person name="Schleenbecker U."/>
            <person name="Ruckert C."/>
            <person name="Wolfel R."/>
            <person name="Grass G."/>
        </authorList>
    </citation>
    <scope>NUCLEOTIDE SEQUENCE [LARGE SCALE GENOMIC DNA]</scope>
    <source>
        <strain evidence="12 13">7537-G1</strain>
    </source>
</reference>
<comment type="pathway">
    <text evidence="1 9">Glycan biosynthesis; sucrose metabolism.</text>
</comment>
<dbReference type="PANTHER" id="PTHR43101">
    <property type="entry name" value="BETA-FRUCTOSIDASE"/>
    <property type="match status" value="1"/>
</dbReference>
<dbReference type="GO" id="GO:0005737">
    <property type="term" value="C:cytoplasm"/>
    <property type="evidence" value="ECO:0007669"/>
    <property type="project" value="UniProtKB-SubCell"/>
</dbReference>
<dbReference type="Pfam" id="PF08244">
    <property type="entry name" value="Glyco_hydro_32C"/>
    <property type="match status" value="1"/>
</dbReference>
<dbReference type="Gene3D" id="2.115.10.20">
    <property type="entry name" value="Glycosyl hydrolase domain, family 43"/>
    <property type="match status" value="1"/>
</dbReference>
<dbReference type="SUPFAM" id="SSF75005">
    <property type="entry name" value="Arabinanase/levansucrase/invertase"/>
    <property type="match status" value="1"/>
</dbReference>
<dbReference type="OrthoDB" id="9759709at2"/>
<dbReference type="Proteomes" id="UP000215596">
    <property type="component" value="Unassembled WGS sequence"/>
</dbReference>
<evidence type="ECO:0000256" key="8">
    <source>
        <dbReference type="RuleBase" id="RU362110"/>
    </source>
</evidence>
<gene>
    <name evidence="12" type="ORF">CHH67_23890</name>
</gene>
<dbReference type="NCBIfam" id="TIGR01322">
    <property type="entry name" value="scrB_fam"/>
    <property type="match status" value="1"/>
</dbReference>
<dbReference type="EC" id="3.2.1.26" evidence="3 8"/>
<dbReference type="UniPathway" id="UPA00238"/>
<evidence type="ECO:0000256" key="7">
    <source>
        <dbReference type="ARBA" id="ARBA00033367"/>
    </source>
</evidence>
<evidence type="ECO:0000256" key="1">
    <source>
        <dbReference type="ARBA" id="ARBA00004914"/>
    </source>
</evidence>
<evidence type="ECO:0000256" key="6">
    <source>
        <dbReference type="ARBA" id="ARBA00023295"/>
    </source>
</evidence>
<dbReference type="SMART" id="SM00640">
    <property type="entry name" value="Glyco_32"/>
    <property type="match status" value="1"/>
</dbReference>
<evidence type="ECO:0000256" key="2">
    <source>
        <dbReference type="ARBA" id="ARBA00009902"/>
    </source>
</evidence>
<dbReference type="InterPro" id="IPR023296">
    <property type="entry name" value="Glyco_hydro_beta-prop_sf"/>
</dbReference>
<keyword evidence="5 8" id="KW-0378">Hydrolase</keyword>
<comment type="function">
    <text evidence="9">Enables the bacterium to metabolize sucrose as a sole carbon source.</text>
</comment>
<accession>A0A268EFK1</accession>
<dbReference type="InterPro" id="IPR013148">
    <property type="entry name" value="Glyco_hydro_32_N"/>
</dbReference>
<dbReference type="PANTHER" id="PTHR43101:SF1">
    <property type="entry name" value="BETA-FRUCTOSIDASE"/>
    <property type="match status" value="1"/>
</dbReference>
<dbReference type="CDD" id="cd18623">
    <property type="entry name" value="GH32_ScrB-like"/>
    <property type="match status" value="1"/>
</dbReference>
<protein>
    <recommendedName>
        <fullName evidence="4 8">Sucrose-6-phosphate hydrolase</fullName>
        <ecNumber evidence="3 8">3.2.1.26</ecNumber>
    </recommendedName>
    <alternativeName>
        <fullName evidence="7 9">Invertase</fullName>
    </alternativeName>
</protein>
<dbReference type="RefSeq" id="WP_095267879.1">
    <property type="nucleotide sequence ID" value="NZ_NPBY01000088.1"/>
</dbReference>
<dbReference type="InterPro" id="IPR001362">
    <property type="entry name" value="Glyco_hydro_32"/>
</dbReference>
<organism evidence="12 13">
    <name type="scientific">Paenibacillus campinasensis</name>
    <dbReference type="NCBI Taxonomy" id="66347"/>
    <lineage>
        <taxon>Bacteria</taxon>
        <taxon>Bacillati</taxon>
        <taxon>Bacillota</taxon>
        <taxon>Bacilli</taxon>
        <taxon>Bacillales</taxon>
        <taxon>Paenibacillaceae</taxon>
        <taxon>Paenibacillus</taxon>
    </lineage>
</organism>
<dbReference type="Gene3D" id="2.60.120.560">
    <property type="entry name" value="Exo-inulinase, domain 1"/>
    <property type="match status" value="1"/>
</dbReference>
<evidence type="ECO:0000259" key="10">
    <source>
        <dbReference type="Pfam" id="PF00251"/>
    </source>
</evidence>
<comment type="subcellular location">
    <subcellularLocation>
        <location evidence="9">Cytoplasm</location>
    </subcellularLocation>
</comment>
<dbReference type="AlphaFoldDB" id="A0A268EFK1"/>
<dbReference type="EMBL" id="NPBY01000088">
    <property type="protein sequence ID" value="PAD71879.1"/>
    <property type="molecule type" value="Genomic_DNA"/>
</dbReference>
<evidence type="ECO:0000259" key="11">
    <source>
        <dbReference type="Pfam" id="PF08244"/>
    </source>
</evidence>
<evidence type="ECO:0000256" key="9">
    <source>
        <dbReference type="RuleBase" id="RU365015"/>
    </source>
</evidence>
<dbReference type="InterPro" id="IPR006232">
    <property type="entry name" value="Suc6P_hydrolase"/>
</dbReference>
<dbReference type="GO" id="GO:0004564">
    <property type="term" value="F:beta-fructofuranosidase activity"/>
    <property type="evidence" value="ECO:0007669"/>
    <property type="project" value="UniProtKB-EC"/>
</dbReference>
<dbReference type="GO" id="GO:0005985">
    <property type="term" value="P:sucrose metabolic process"/>
    <property type="evidence" value="ECO:0007669"/>
    <property type="project" value="UniProtKB-UniPathway"/>
</dbReference>
<dbReference type="InterPro" id="IPR013320">
    <property type="entry name" value="ConA-like_dom_sf"/>
</dbReference>
<feature type="domain" description="Glycosyl hydrolase family 32 C-terminal" evidence="11">
    <location>
        <begin position="346"/>
        <end position="492"/>
    </location>
</feature>
<comment type="catalytic activity">
    <reaction evidence="8">
        <text>Hydrolysis of terminal non-reducing beta-D-fructofuranoside residues in beta-D-fructofuranosides.</text>
        <dbReference type="EC" id="3.2.1.26"/>
    </reaction>
</comment>
<proteinExistence type="inferred from homology"/>
<dbReference type="Pfam" id="PF00251">
    <property type="entry name" value="Glyco_hydro_32N"/>
    <property type="match status" value="1"/>
</dbReference>
<evidence type="ECO:0000256" key="4">
    <source>
        <dbReference type="ARBA" id="ARBA00019623"/>
    </source>
</evidence>
<name>A0A268EFK1_9BACL</name>
<comment type="caution">
    <text evidence="12">The sequence shown here is derived from an EMBL/GenBank/DDBJ whole genome shotgun (WGS) entry which is preliminary data.</text>
</comment>
<evidence type="ECO:0000256" key="5">
    <source>
        <dbReference type="ARBA" id="ARBA00022801"/>
    </source>
</evidence>
<keyword evidence="9" id="KW-0963">Cytoplasm</keyword>
<dbReference type="SUPFAM" id="SSF49899">
    <property type="entry name" value="Concanavalin A-like lectins/glucanases"/>
    <property type="match status" value="1"/>
</dbReference>
<dbReference type="InterPro" id="IPR013189">
    <property type="entry name" value="Glyco_hydro_32_C"/>
</dbReference>
<evidence type="ECO:0000313" key="12">
    <source>
        <dbReference type="EMBL" id="PAD71879.1"/>
    </source>
</evidence>
<keyword evidence="6 8" id="KW-0326">Glycosidase</keyword>
<dbReference type="InterPro" id="IPR051214">
    <property type="entry name" value="GH32_Enzymes"/>
</dbReference>
<comment type="similarity">
    <text evidence="2 8">Belongs to the glycosyl hydrolase 32 family.</text>
</comment>
<evidence type="ECO:0000313" key="13">
    <source>
        <dbReference type="Proteomes" id="UP000215596"/>
    </source>
</evidence>
<keyword evidence="9" id="KW-0119">Carbohydrate metabolism</keyword>
<sequence>MSYKPMDFSNDSIARAEAYLEQVRPAAEASRWKPKYHVSAPANWLSDPNGFCRFKGEYHLFYQHHPYAPKWGNMYWGHMKSRDLVRWEHMPTALAPDQDYDKDGCFSGSAMEKDGKLYLLYTGNVWTGSDWTRDLQQVQCAAVSEDGVTFTKVPQNPLISSAPSGDIHPNHFRDPKVWRQGEYYYFVLGSRSRSDRGQALLYRSSTLLDWEFVSILAQGDARLGYMWECPDLFALDDKHVLIISPEGMAPEGDLYHNKSQSGYLVGKFDEERGTFEHGDFHLLDYGFNFYAPQTTLDDQGRRVMVGWMSMWDDEMPEKADQWAGMMTMPRVITMKDNQVLSMPHPELSQLRGAIIAYNDITLINEVNLEGVRGHCLELELKVRAEEGSVFGLKFGCSEDGTEETVLTYDGREGKLILDRTRSGQGPGGVRKAPVQLRDGRLVLRIFIDQSCAEIFVGDGELAMSARFYPGEASDRIVLFGDGSAVVEQLDKWEMNSCWL</sequence>
<feature type="domain" description="Glycosyl hydrolase family 32 N-terminal" evidence="10">
    <location>
        <begin position="37"/>
        <end position="342"/>
    </location>
</feature>